<dbReference type="Gene3D" id="2.60.40.790">
    <property type="match status" value="1"/>
</dbReference>
<dbReference type="InterPro" id="IPR008978">
    <property type="entry name" value="HSP20-like_chaperone"/>
</dbReference>
<evidence type="ECO:0000256" key="2">
    <source>
        <dbReference type="RuleBase" id="RU003616"/>
    </source>
</evidence>
<proteinExistence type="inferred from homology"/>
<dbReference type="STRING" id="211114.SAMN04489726_3096"/>
<dbReference type="eggNOG" id="COG0071">
    <property type="taxonomic scope" value="Bacteria"/>
</dbReference>
<reference evidence="4 5" key="1">
    <citation type="submission" date="2016-10" db="EMBL/GenBank/DDBJ databases">
        <authorList>
            <person name="de Groot N.N."/>
        </authorList>
    </citation>
    <scope>NUCLEOTIDE SEQUENCE [LARGE SCALE GENOMIC DNA]</scope>
    <source>
        <strain evidence="4 5">DSM 44149</strain>
    </source>
</reference>
<evidence type="ECO:0000259" key="3">
    <source>
        <dbReference type="PROSITE" id="PS01031"/>
    </source>
</evidence>
<protein>
    <submittedName>
        <fullName evidence="4">Molecular chaperone IbpA, HSP20 family</fullName>
    </submittedName>
</protein>
<organism evidence="4 5">
    <name type="scientific">Allokutzneria albata</name>
    <name type="common">Kibdelosporangium albatum</name>
    <dbReference type="NCBI Taxonomy" id="211114"/>
    <lineage>
        <taxon>Bacteria</taxon>
        <taxon>Bacillati</taxon>
        <taxon>Actinomycetota</taxon>
        <taxon>Actinomycetes</taxon>
        <taxon>Pseudonocardiales</taxon>
        <taxon>Pseudonocardiaceae</taxon>
        <taxon>Allokutzneria</taxon>
    </lineage>
</organism>
<evidence type="ECO:0000256" key="1">
    <source>
        <dbReference type="PROSITE-ProRule" id="PRU00285"/>
    </source>
</evidence>
<dbReference type="InterPro" id="IPR002068">
    <property type="entry name" value="A-crystallin/Hsp20_dom"/>
</dbReference>
<evidence type="ECO:0000313" key="4">
    <source>
        <dbReference type="EMBL" id="SDM72771.1"/>
    </source>
</evidence>
<evidence type="ECO:0000313" key="5">
    <source>
        <dbReference type="Proteomes" id="UP000183376"/>
    </source>
</evidence>
<keyword evidence="5" id="KW-1185">Reference proteome</keyword>
<dbReference type="CDD" id="cd06464">
    <property type="entry name" value="ACD_sHsps-like"/>
    <property type="match status" value="1"/>
</dbReference>
<comment type="similarity">
    <text evidence="1 2">Belongs to the small heat shock protein (HSP20) family.</text>
</comment>
<accession>A0A1G9VL65</accession>
<gene>
    <name evidence="4" type="ORF">SAMN04489726_3096</name>
</gene>
<dbReference type="OrthoDB" id="3855217at2"/>
<dbReference type="PANTHER" id="PTHR11527">
    <property type="entry name" value="HEAT-SHOCK PROTEIN 20 FAMILY MEMBER"/>
    <property type="match status" value="1"/>
</dbReference>
<dbReference type="Proteomes" id="UP000183376">
    <property type="component" value="Chromosome I"/>
</dbReference>
<sequence>MTAITRRRARAVLPELRELFDRSWLFGANAVHVEEYFDDETYVVRAELPGMDAERDIEVTASDGVLTISARREEDKHDKRRSEFRYGSFARSVRLPSGADVDHVTAAYTNGILDVRVPVKCGGEPQRVPVSTTEH</sequence>
<dbReference type="AlphaFoldDB" id="A0A1G9VL65"/>
<dbReference type="SUPFAM" id="SSF49764">
    <property type="entry name" value="HSP20-like chaperones"/>
    <property type="match status" value="1"/>
</dbReference>
<feature type="domain" description="SHSP" evidence="3">
    <location>
        <begin position="22"/>
        <end position="133"/>
    </location>
</feature>
<dbReference type="RefSeq" id="WP_030429431.1">
    <property type="nucleotide sequence ID" value="NZ_JOEF01000007.1"/>
</dbReference>
<dbReference type="PROSITE" id="PS01031">
    <property type="entry name" value="SHSP"/>
    <property type="match status" value="1"/>
</dbReference>
<dbReference type="EMBL" id="LT629701">
    <property type="protein sequence ID" value="SDM72771.1"/>
    <property type="molecule type" value="Genomic_DNA"/>
</dbReference>
<name>A0A1G9VL65_ALLAB</name>
<dbReference type="InterPro" id="IPR031107">
    <property type="entry name" value="Small_HSP"/>
</dbReference>
<dbReference type="Pfam" id="PF00011">
    <property type="entry name" value="HSP20"/>
    <property type="match status" value="1"/>
</dbReference>